<evidence type="ECO:0000313" key="3">
    <source>
        <dbReference type="RefSeq" id="XP_033569697.1"/>
    </source>
</evidence>
<name>A0A6A6Y2J1_9PEZI</name>
<reference evidence="3" key="2">
    <citation type="submission" date="2020-04" db="EMBL/GenBank/DDBJ databases">
        <authorList>
            <consortium name="NCBI Genome Project"/>
        </authorList>
    </citation>
    <scope>NUCLEOTIDE SEQUENCE</scope>
    <source>
        <strain evidence="3">CBS 304.34</strain>
    </source>
</reference>
<evidence type="ECO:0000313" key="1">
    <source>
        <dbReference type="EMBL" id="KAF2802733.1"/>
    </source>
</evidence>
<dbReference type="AlphaFoldDB" id="A0A6A6Y2J1"/>
<reference evidence="3" key="3">
    <citation type="submission" date="2025-04" db="UniProtKB">
        <authorList>
            <consortium name="RefSeq"/>
        </authorList>
    </citation>
    <scope>IDENTIFICATION</scope>
    <source>
        <strain evidence="3">CBS 304.34</strain>
    </source>
</reference>
<accession>A0A6A6Y2J1</accession>
<protein>
    <submittedName>
        <fullName evidence="1 3">Uncharacterized protein</fullName>
    </submittedName>
</protein>
<keyword evidence="2" id="KW-1185">Reference proteome</keyword>
<proteinExistence type="predicted"/>
<dbReference type="EMBL" id="MU003721">
    <property type="protein sequence ID" value="KAF2802733.1"/>
    <property type="molecule type" value="Genomic_DNA"/>
</dbReference>
<dbReference type="Proteomes" id="UP000504636">
    <property type="component" value="Unplaced"/>
</dbReference>
<dbReference type="GeneID" id="54462213"/>
<organism evidence="1">
    <name type="scientific">Mytilinidion resinicola</name>
    <dbReference type="NCBI Taxonomy" id="574789"/>
    <lineage>
        <taxon>Eukaryota</taxon>
        <taxon>Fungi</taxon>
        <taxon>Dikarya</taxon>
        <taxon>Ascomycota</taxon>
        <taxon>Pezizomycotina</taxon>
        <taxon>Dothideomycetes</taxon>
        <taxon>Pleosporomycetidae</taxon>
        <taxon>Mytilinidiales</taxon>
        <taxon>Mytilinidiaceae</taxon>
        <taxon>Mytilinidion</taxon>
    </lineage>
</organism>
<evidence type="ECO:0000313" key="2">
    <source>
        <dbReference type="Proteomes" id="UP000504636"/>
    </source>
</evidence>
<sequence>MLVVWHHVINSCPNVRYVLPTGQWLLFESSFNPSTRELSAGLRIQNPSLRVFNSPVIRDWMSDPRIPRQAFRFQTEIYNPFHLENILELSTLRQLRLQSVFQFTVHRAGNFQWYNWTFTSQAFFPIQDLDLDECWFEDSNINMWLKSCPSLKTFRYKLLGPELDYNLNTSPDSPTGLFSTVGLFKISTALEGVPTLKTAIESIEIFEARARCGGNRQFDFALPFLHDFERLAYLGLSTYVLHGYWLRVTEEIYQHVPPRDCLDIFPRRLEKLGLFGVQAEYKRGILGCLMELSRRRSTEFVAFQKVTFHYRNGKIDRKSKAKLQGLLRAAGLRIEFKQSTVIS</sequence>
<reference evidence="1 3" key="1">
    <citation type="journal article" date="2020" name="Stud. Mycol.">
        <title>101 Dothideomycetes genomes: a test case for predicting lifestyles and emergence of pathogens.</title>
        <authorList>
            <person name="Haridas S."/>
            <person name="Albert R."/>
            <person name="Binder M."/>
            <person name="Bloem J."/>
            <person name="Labutti K."/>
            <person name="Salamov A."/>
            <person name="Andreopoulos B."/>
            <person name="Baker S."/>
            <person name="Barry K."/>
            <person name="Bills G."/>
            <person name="Bluhm B."/>
            <person name="Cannon C."/>
            <person name="Castanera R."/>
            <person name="Culley D."/>
            <person name="Daum C."/>
            <person name="Ezra D."/>
            <person name="Gonzalez J."/>
            <person name="Henrissat B."/>
            <person name="Kuo A."/>
            <person name="Liang C."/>
            <person name="Lipzen A."/>
            <person name="Lutzoni F."/>
            <person name="Magnuson J."/>
            <person name="Mondo S."/>
            <person name="Nolan M."/>
            <person name="Ohm R."/>
            <person name="Pangilinan J."/>
            <person name="Park H.-J."/>
            <person name="Ramirez L."/>
            <person name="Alfaro M."/>
            <person name="Sun H."/>
            <person name="Tritt A."/>
            <person name="Yoshinaga Y."/>
            <person name="Zwiers L.-H."/>
            <person name="Turgeon B."/>
            <person name="Goodwin S."/>
            <person name="Spatafora J."/>
            <person name="Crous P."/>
            <person name="Grigoriev I."/>
        </authorList>
    </citation>
    <scope>NUCLEOTIDE SEQUENCE</scope>
    <source>
        <strain evidence="1 3">CBS 304.34</strain>
    </source>
</reference>
<gene>
    <name evidence="1 3" type="ORF">BDZ99DRAFT_468704</name>
</gene>
<dbReference type="RefSeq" id="XP_033569697.1">
    <property type="nucleotide sequence ID" value="XM_033721320.1"/>
</dbReference>